<sequence length="234" mass="25224">MSGTLYGLGVGPGDPELITLKALRLLRSSTVVAYPAPEHGDSLARAIVAGHLPGGQTEVAIRMPMLVERFPAQEVYDRAAAELGDHLAAGRDVAVLCEGDPFFYGSFMYLFGRMAERFPVQVVPGVSSLTACAAALGAPLAARNDVLTVVPAPLPADQLRERLAQTDAAAIMKLGRHFAKVRDVLEELGLDSRSRYVERATMANQRLLPLDQVDADSVPYFSMVLVHRRGEAWA</sequence>
<name>A0ABX7B2M5_9PROT</name>
<keyword evidence="6" id="KW-0949">S-adenosyl-L-methionine</keyword>
<dbReference type="InterPro" id="IPR000878">
    <property type="entry name" value="4pyrrol_Mease"/>
</dbReference>
<evidence type="ECO:0000259" key="8">
    <source>
        <dbReference type="Pfam" id="PF00590"/>
    </source>
</evidence>
<dbReference type="InterPro" id="IPR006364">
    <property type="entry name" value="CobI/CbiL/CobIJ_dom"/>
</dbReference>
<evidence type="ECO:0000256" key="6">
    <source>
        <dbReference type="ARBA" id="ARBA00022691"/>
    </source>
</evidence>
<dbReference type="NCBIfam" id="TIGR01467">
    <property type="entry name" value="cobI_cbiL"/>
    <property type="match status" value="1"/>
</dbReference>
<evidence type="ECO:0000256" key="1">
    <source>
        <dbReference type="ARBA" id="ARBA00004953"/>
    </source>
</evidence>
<dbReference type="NCBIfam" id="NF004647">
    <property type="entry name" value="PRK05990.1"/>
    <property type="match status" value="1"/>
</dbReference>
<keyword evidence="3" id="KW-0169">Cobalamin biosynthesis</keyword>
<dbReference type="CDD" id="cd11645">
    <property type="entry name" value="Precorrin_2_C20_MT"/>
    <property type="match status" value="1"/>
</dbReference>
<dbReference type="PIRSF" id="PIRSF036427">
    <property type="entry name" value="Precrrn-2_mtase"/>
    <property type="match status" value="1"/>
</dbReference>
<evidence type="ECO:0000256" key="4">
    <source>
        <dbReference type="ARBA" id="ARBA00022603"/>
    </source>
</evidence>
<comment type="pathway">
    <text evidence="1">Cofactor biosynthesis; adenosylcobalamin biosynthesis.</text>
</comment>
<protein>
    <submittedName>
        <fullName evidence="9">Precorrin-2 C(20)-methyltransferase</fullName>
        <ecNumber evidence="9">2.1.1.130</ecNumber>
    </submittedName>
</protein>
<keyword evidence="5 9" id="KW-0808">Transferase</keyword>
<dbReference type="SUPFAM" id="SSF53790">
    <property type="entry name" value="Tetrapyrrole methylase"/>
    <property type="match status" value="1"/>
</dbReference>
<organism evidence="9 10">
    <name type="scientific">Skermanella cutis</name>
    <dbReference type="NCBI Taxonomy" id="2775420"/>
    <lineage>
        <taxon>Bacteria</taxon>
        <taxon>Pseudomonadati</taxon>
        <taxon>Pseudomonadota</taxon>
        <taxon>Alphaproteobacteria</taxon>
        <taxon>Rhodospirillales</taxon>
        <taxon>Azospirillaceae</taxon>
        <taxon>Skermanella</taxon>
    </lineage>
</organism>
<dbReference type="Gene3D" id="3.40.1010.10">
    <property type="entry name" value="Cobalt-precorrin-4 Transmethylase, Domain 1"/>
    <property type="match status" value="1"/>
</dbReference>
<dbReference type="InterPro" id="IPR014776">
    <property type="entry name" value="4pyrrole_Mease_sub2"/>
</dbReference>
<reference evidence="9" key="1">
    <citation type="submission" date="2021-02" db="EMBL/GenBank/DDBJ databases">
        <title>Skermanella TT6 skin isolate.</title>
        <authorList>
            <person name="Lee K."/>
            <person name="Ganzorig M."/>
        </authorList>
    </citation>
    <scope>NUCLEOTIDE SEQUENCE</scope>
    <source>
        <strain evidence="9">TT6</strain>
    </source>
</reference>
<dbReference type="InterPro" id="IPR012382">
    <property type="entry name" value="CobI/CbiL"/>
</dbReference>
<comment type="similarity">
    <text evidence="2 7">Belongs to the precorrin methyltransferase family.</text>
</comment>
<dbReference type="GO" id="GO:0030788">
    <property type="term" value="F:precorrin-2 C20-methyltransferase activity"/>
    <property type="evidence" value="ECO:0007669"/>
    <property type="project" value="UniProtKB-EC"/>
</dbReference>
<proteinExistence type="inferred from homology"/>
<dbReference type="InterPro" id="IPR035996">
    <property type="entry name" value="4pyrrol_Methylase_sf"/>
</dbReference>
<evidence type="ECO:0000256" key="7">
    <source>
        <dbReference type="PIRNR" id="PIRNR036427"/>
    </source>
</evidence>
<dbReference type="InterPro" id="IPR014777">
    <property type="entry name" value="4pyrrole_Mease_sub1"/>
</dbReference>
<dbReference type="PANTHER" id="PTHR43467:SF2">
    <property type="entry name" value="COBALT-PRECORRIN-2 C(20)-METHYLTRANSFERASE"/>
    <property type="match status" value="1"/>
</dbReference>
<dbReference type="EC" id="2.1.1.130" evidence="9"/>
<dbReference type="Pfam" id="PF00590">
    <property type="entry name" value="TP_methylase"/>
    <property type="match status" value="1"/>
</dbReference>
<evidence type="ECO:0000256" key="3">
    <source>
        <dbReference type="ARBA" id="ARBA00022573"/>
    </source>
</evidence>
<dbReference type="RefSeq" id="WP_201070475.1">
    <property type="nucleotide sequence ID" value="NZ_CP067420.1"/>
</dbReference>
<dbReference type="Proteomes" id="UP000595197">
    <property type="component" value="Chromosome"/>
</dbReference>
<keyword evidence="4 9" id="KW-0489">Methyltransferase</keyword>
<gene>
    <name evidence="9" type="ORF">IGS68_15060</name>
</gene>
<dbReference type="PANTHER" id="PTHR43467">
    <property type="entry name" value="COBALT-PRECORRIN-2 C(20)-METHYLTRANSFERASE"/>
    <property type="match status" value="1"/>
</dbReference>
<feature type="domain" description="Tetrapyrrole methylase" evidence="8">
    <location>
        <begin position="4"/>
        <end position="208"/>
    </location>
</feature>
<evidence type="ECO:0000256" key="5">
    <source>
        <dbReference type="ARBA" id="ARBA00022679"/>
    </source>
</evidence>
<evidence type="ECO:0000256" key="2">
    <source>
        <dbReference type="ARBA" id="ARBA00005879"/>
    </source>
</evidence>
<evidence type="ECO:0000313" key="10">
    <source>
        <dbReference type="Proteomes" id="UP000595197"/>
    </source>
</evidence>
<accession>A0ABX7B2M5</accession>
<dbReference type="EMBL" id="CP067420">
    <property type="protein sequence ID" value="QQP87435.1"/>
    <property type="molecule type" value="Genomic_DNA"/>
</dbReference>
<evidence type="ECO:0000313" key="9">
    <source>
        <dbReference type="EMBL" id="QQP87435.1"/>
    </source>
</evidence>
<keyword evidence="10" id="KW-1185">Reference proteome</keyword>
<dbReference type="GO" id="GO:0032259">
    <property type="term" value="P:methylation"/>
    <property type="evidence" value="ECO:0007669"/>
    <property type="project" value="UniProtKB-KW"/>
</dbReference>
<dbReference type="Gene3D" id="3.30.950.10">
    <property type="entry name" value="Methyltransferase, Cobalt-precorrin-4 Transmethylase, Domain 2"/>
    <property type="match status" value="1"/>
</dbReference>